<evidence type="ECO:0000313" key="2">
    <source>
        <dbReference type="Proteomes" id="UP000831701"/>
    </source>
</evidence>
<evidence type="ECO:0000313" key="1">
    <source>
        <dbReference type="EMBL" id="KAI3365049.1"/>
    </source>
</evidence>
<keyword evidence="2" id="KW-1185">Reference proteome</keyword>
<dbReference type="EMBL" id="CM041542">
    <property type="protein sequence ID" value="KAI3365049.1"/>
    <property type="molecule type" value="Genomic_DNA"/>
</dbReference>
<organism evidence="1 2">
    <name type="scientific">Scortum barcoo</name>
    <name type="common">barcoo grunter</name>
    <dbReference type="NCBI Taxonomy" id="214431"/>
    <lineage>
        <taxon>Eukaryota</taxon>
        <taxon>Metazoa</taxon>
        <taxon>Chordata</taxon>
        <taxon>Craniata</taxon>
        <taxon>Vertebrata</taxon>
        <taxon>Euteleostomi</taxon>
        <taxon>Actinopterygii</taxon>
        <taxon>Neopterygii</taxon>
        <taxon>Teleostei</taxon>
        <taxon>Neoteleostei</taxon>
        <taxon>Acanthomorphata</taxon>
        <taxon>Eupercaria</taxon>
        <taxon>Centrarchiformes</taxon>
        <taxon>Terapontoidei</taxon>
        <taxon>Terapontidae</taxon>
        <taxon>Scortum</taxon>
    </lineage>
</organism>
<name>A0ACB8WBT1_9TELE</name>
<proteinExistence type="predicted"/>
<protein>
    <submittedName>
        <fullName evidence="1">Uncharacterized protein</fullName>
    </submittedName>
</protein>
<comment type="caution">
    <text evidence="1">The sequence shown here is derived from an EMBL/GenBank/DDBJ whole genome shotgun (WGS) entry which is preliminary data.</text>
</comment>
<accession>A0ACB8WBT1</accession>
<dbReference type="Proteomes" id="UP000831701">
    <property type="component" value="Chromosome 12"/>
</dbReference>
<gene>
    <name evidence="1" type="ORF">L3Q82_010094</name>
</gene>
<reference evidence="1" key="1">
    <citation type="submission" date="2022-04" db="EMBL/GenBank/DDBJ databases">
        <title>Jade perch genome.</title>
        <authorList>
            <person name="Chao B."/>
        </authorList>
    </citation>
    <scope>NUCLEOTIDE SEQUENCE</scope>
    <source>
        <strain evidence="1">CB-2022</strain>
    </source>
</reference>
<sequence length="628" mass="70638">MMLCVLVCVLMLSSLVLTGPSGSRTSVPSDQHRRSEKHQAELDPEVHMNITEIIRRWGYPAEEHEVVTEDGYILTVNRIPQGLKHTAGPRPAVLLQHGLLAAGSNWITNLPNSSLGYVLADASYDVWMGNSRGNTWSRKHRTLRPDQKDFWRFSHDEMALKDLPAVVNHILKVTGQEQIYYIGHSQGTTIAFIAFSTLPELASKIKLFFGLAPVATVAFTSSPMTKLSALPDFLIWDLFGRRDFLPQSDMIKWFAEHVCGKHLLSELCGNIFFILCGFDEKNLNMTRTPVYTTHCPAGTSVQNMVHWAQAVHGGKLSAFDFGAAGNMKHYNQSTPPQYHVQDMKVPTALFSGGQDTLADPKDVAVLLTQVSPPRWEPESPTSPSSHHNITNITTSPTSSHHNITNITTSPTSSHHNITNITSPLHQHHYITNIIISQHHQHHITTSPASLHHQYHHITTSSHHNITTSHHHITTSPTPHHHITTSPHHNITNTTSPHHHITNITTSSHHHITTSPHHQHHHITNITNITTSPTSPHHITTSPHHHITSSHHNITSITTSPTSSHHQHHQHLCMLLEVQSEKEGKSSLKVPNLVYHRHIDHWEHLDFIWGLDAPEQMFPFILKLLQEHR</sequence>